<dbReference type="GeneID" id="39745535"/>
<proteinExistence type="predicted"/>
<sequence>MSGKIIKSFFIELVTWIFVASSFCKQLSEECVQNNTLLNVRVGRLLFGEINVQEETKNSSLKGRIVSILEKDDNEFSKHLNTLIRDEDFRNKLKSLTHDDNAQNVLNSLMRCDSAEKVDKFESFEENIQNSLNSLKSLDGKDSIFGDLEFCNSNESIDKIAKDNDSISELDIIKHEKKIIKADAMKKERQLDNLKYNYKQNIYGKSENRGLLKKIDKIIERDILKLMQSNCDDNANDCIKPLVSFSELLSDLKKYRIFVPLFILAGIAILLTPPLLFANLTGATIAYPFFYFIIYNGSLFSSFALGLYYQLKFKKCNKIIKKLKKIK</sequence>
<keyword evidence="1" id="KW-0472">Membrane</keyword>
<evidence type="ECO:0000256" key="2">
    <source>
        <dbReference type="SAM" id="SignalP"/>
    </source>
</evidence>
<gene>
    <name evidence="3" type="ORF">PGO_004635</name>
</gene>
<evidence type="ECO:0000313" key="3">
    <source>
        <dbReference type="EMBL" id="GAW84727.1"/>
    </source>
</evidence>
<dbReference type="OrthoDB" id="383948at2759"/>
<protein>
    <submittedName>
        <fullName evidence="3">Pv-fam-d protein</fullName>
    </submittedName>
</protein>
<dbReference type="AlphaFoldDB" id="A0A1Y1JUF7"/>
<feature type="chain" id="PRO_5012665932" evidence="2">
    <location>
        <begin position="25"/>
        <end position="327"/>
    </location>
</feature>
<name>A0A1Y1JUF7_PLAGO</name>
<comment type="caution">
    <text evidence="3">The sequence shown here is derived from an EMBL/GenBank/DDBJ whole genome shotgun (WGS) entry which is preliminary data.</text>
</comment>
<dbReference type="OMA" id="QYRIFLP"/>
<organism evidence="3 4">
    <name type="scientific">Plasmodium gonderi</name>
    <dbReference type="NCBI Taxonomy" id="77519"/>
    <lineage>
        <taxon>Eukaryota</taxon>
        <taxon>Sar</taxon>
        <taxon>Alveolata</taxon>
        <taxon>Apicomplexa</taxon>
        <taxon>Aconoidasida</taxon>
        <taxon>Haemosporida</taxon>
        <taxon>Plasmodiidae</taxon>
        <taxon>Plasmodium</taxon>
        <taxon>Plasmodium (Plasmodium)</taxon>
    </lineage>
</organism>
<dbReference type="EMBL" id="BDQF01000698">
    <property type="protein sequence ID" value="GAW84727.1"/>
    <property type="molecule type" value="Genomic_DNA"/>
</dbReference>
<dbReference type="Proteomes" id="UP000195521">
    <property type="component" value="Unassembled WGS sequence"/>
</dbReference>
<keyword evidence="1" id="KW-0812">Transmembrane</keyword>
<accession>A0A1Y1JUF7</accession>
<keyword evidence="1" id="KW-1133">Transmembrane helix</keyword>
<feature type="transmembrane region" description="Helical" evidence="1">
    <location>
        <begin position="289"/>
        <end position="311"/>
    </location>
</feature>
<evidence type="ECO:0000256" key="1">
    <source>
        <dbReference type="SAM" id="Phobius"/>
    </source>
</evidence>
<keyword evidence="4" id="KW-1185">Reference proteome</keyword>
<keyword evidence="2" id="KW-0732">Signal</keyword>
<reference evidence="4" key="1">
    <citation type="submission" date="2017-04" db="EMBL/GenBank/DDBJ databases">
        <title>Plasmodium gonderi genome.</title>
        <authorList>
            <person name="Arisue N."/>
            <person name="Honma H."/>
            <person name="Kawai S."/>
            <person name="Tougan T."/>
            <person name="Tanabe K."/>
            <person name="Horii T."/>
        </authorList>
    </citation>
    <scope>NUCLEOTIDE SEQUENCE [LARGE SCALE GENOMIC DNA]</scope>
    <source>
        <strain evidence="4">ATCC 30045</strain>
    </source>
</reference>
<evidence type="ECO:0000313" key="4">
    <source>
        <dbReference type="Proteomes" id="UP000195521"/>
    </source>
</evidence>
<dbReference type="RefSeq" id="XP_028547316.1">
    <property type="nucleotide sequence ID" value="XM_028691515.1"/>
</dbReference>
<feature type="transmembrane region" description="Helical" evidence="1">
    <location>
        <begin position="257"/>
        <end position="277"/>
    </location>
</feature>
<feature type="signal peptide" evidence="2">
    <location>
        <begin position="1"/>
        <end position="24"/>
    </location>
</feature>